<reference evidence="2" key="1">
    <citation type="submission" date="2018-06" db="EMBL/GenBank/DDBJ databases">
        <authorList>
            <person name="Zhirakovskaya E."/>
        </authorList>
    </citation>
    <scope>NUCLEOTIDE SEQUENCE</scope>
</reference>
<proteinExistence type="predicted"/>
<evidence type="ECO:0000256" key="1">
    <source>
        <dbReference type="SAM" id="Phobius"/>
    </source>
</evidence>
<keyword evidence="1" id="KW-0812">Transmembrane</keyword>
<feature type="transmembrane region" description="Helical" evidence="1">
    <location>
        <begin position="7"/>
        <end position="27"/>
    </location>
</feature>
<dbReference type="AlphaFoldDB" id="A0A3B1DSE6"/>
<dbReference type="Gene3D" id="2.40.50.140">
    <property type="entry name" value="Nucleic acid-binding proteins"/>
    <property type="match status" value="1"/>
</dbReference>
<keyword evidence="1" id="KW-0472">Membrane</keyword>
<name>A0A3B1DSE6_9ZZZZ</name>
<protein>
    <recommendedName>
        <fullName evidence="3">NfeD-like C-terminal domain-containing protein</fullName>
    </recommendedName>
</protein>
<sequence length="206" mass="21907">METLFTYCAIIGGILFVGQLVLVFIGIGGDHCDIDTPDADVDFDGSEHLDISGEGDGWFVGILSLRSIVAAMTVFGLAGKGALLKGFSEQQTILIAFVAGAAVLYLVGWVFKELYKIRSDGTVKIQSTIGCRGKVYLTIPAGKKSAGKVTISVAERTMEYLAMTNGEELTKGMPVVVVSVLAPDMVEVEGANNQTERFISSSSIEQ</sequence>
<feature type="transmembrane region" description="Helical" evidence="1">
    <location>
        <begin position="91"/>
        <end position="111"/>
    </location>
</feature>
<feature type="transmembrane region" description="Helical" evidence="1">
    <location>
        <begin position="58"/>
        <end position="79"/>
    </location>
</feature>
<gene>
    <name evidence="2" type="ORF">MNBD_PLANCTO02-3331</name>
</gene>
<dbReference type="EMBL" id="UOGL01000588">
    <property type="protein sequence ID" value="VAX41811.1"/>
    <property type="molecule type" value="Genomic_DNA"/>
</dbReference>
<evidence type="ECO:0000313" key="2">
    <source>
        <dbReference type="EMBL" id="VAX41811.1"/>
    </source>
</evidence>
<keyword evidence="1" id="KW-1133">Transmembrane helix</keyword>
<organism evidence="2">
    <name type="scientific">hydrothermal vent metagenome</name>
    <dbReference type="NCBI Taxonomy" id="652676"/>
    <lineage>
        <taxon>unclassified sequences</taxon>
        <taxon>metagenomes</taxon>
        <taxon>ecological metagenomes</taxon>
    </lineage>
</organism>
<dbReference type="InterPro" id="IPR012340">
    <property type="entry name" value="NA-bd_OB-fold"/>
</dbReference>
<accession>A0A3B1DSE6</accession>
<evidence type="ECO:0008006" key="3">
    <source>
        <dbReference type="Google" id="ProtNLM"/>
    </source>
</evidence>